<protein>
    <submittedName>
        <fullName evidence="6">Integration host factor subunit alpha</fullName>
    </submittedName>
</protein>
<sequence length="474" mass="52344">MAKTALQLIADTVAKKHKITVKEAEKFVSAMFDVMNEGLKTDKLVKVKGLGTFKVQAVKPRESVNVNTGERVLIEGHDKVSFTPDATMKELVNKPFAQFETVVLNDGVDFTDIDSKYENEATLENADETTVSTNNAAIPDTKVVSSNEEETTDGTNETANGAQETTIEQYTSTVKDSVETVSEPEKDHEIVVAKQEVAIETEAEPIKNTSETTEEEPIPLVETQPENIAEEPTVTAEMPVATEQKLEDANQTQPENIAEEPIATPETPVATEQKLESANQTQPENIVKEPIATPETPVTTEQKQEETAEKPKKINWLMWSAVGFFVIAIMYFFGYKFGKDAALRDNAVAVSAQPKSKPTAKAKQTKQHSSAKVAQTTPKQIQPTPKQVQSPIDDTEKFKQLSNDKRIRYGAYDIIGIEKVVVLKKGQTMQSYSRKALGPDMVAYFQVLNNATTMAAGDTMKVPKVELRPQYRSK</sequence>
<dbReference type="OrthoDB" id="9811567at2"/>
<feature type="region of interest" description="Disordered" evidence="4">
    <location>
        <begin position="246"/>
        <end position="310"/>
    </location>
</feature>
<dbReference type="Pfam" id="PF00216">
    <property type="entry name" value="Bac_DNA_binding"/>
    <property type="match status" value="1"/>
</dbReference>
<gene>
    <name evidence="6" type="ORF">NCTC13043_02042</name>
</gene>
<feature type="compositionally biased region" description="Polar residues" evidence="4">
    <location>
        <begin position="163"/>
        <end position="175"/>
    </location>
</feature>
<keyword evidence="5" id="KW-0472">Membrane</keyword>
<dbReference type="InterPro" id="IPR000119">
    <property type="entry name" value="Hist_DNA-bd"/>
</dbReference>
<dbReference type="GO" id="GO:0030527">
    <property type="term" value="F:structural constituent of chromatin"/>
    <property type="evidence" value="ECO:0007669"/>
    <property type="project" value="InterPro"/>
</dbReference>
<dbReference type="GO" id="GO:0003677">
    <property type="term" value="F:DNA binding"/>
    <property type="evidence" value="ECO:0007669"/>
    <property type="project" value="UniProtKB-KW"/>
</dbReference>
<feature type="compositionally biased region" description="Low complexity" evidence="4">
    <location>
        <begin position="153"/>
        <end position="162"/>
    </location>
</feature>
<dbReference type="InterPro" id="IPR010992">
    <property type="entry name" value="IHF-like_DNA-bd_dom_sf"/>
</dbReference>
<accession>A0A379G9I8</accession>
<dbReference type="PANTHER" id="PTHR33175">
    <property type="entry name" value="DNA-BINDING PROTEIN HU"/>
    <property type="match status" value="1"/>
</dbReference>
<reference evidence="6 7" key="1">
    <citation type="submission" date="2018-06" db="EMBL/GenBank/DDBJ databases">
        <authorList>
            <consortium name="Pathogen Informatics"/>
            <person name="Doyle S."/>
        </authorList>
    </citation>
    <scope>NUCLEOTIDE SEQUENCE [LARGE SCALE GENOMIC DNA]</scope>
    <source>
        <strain evidence="6 7">NCTC13043</strain>
    </source>
</reference>
<dbReference type="GO" id="GO:0005829">
    <property type="term" value="C:cytosol"/>
    <property type="evidence" value="ECO:0007669"/>
    <property type="project" value="TreeGrafter"/>
</dbReference>
<dbReference type="AlphaFoldDB" id="A0A379G9I8"/>
<keyword evidence="5" id="KW-1133">Transmembrane helix</keyword>
<dbReference type="SUPFAM" id="SSF47729">
    <property type="entry name" value="IHF-like DNA-binding proteins"/>
    <property type="match status" value="1"/>
</dbReference>
<dbReference type="SMART" id="SM00411">
    <property type="entry name" value="BHL"/>
    <property type="match status" value="1"/>
</dbReference>
<dbReference type="Proteomes" id="UP000254235">
    <property type="component" value="Unassembled WGS sequence"/>
</dbReference>
<feature type="region of interest" description="Disordered" evidence="4">
    <location>
        <begin position="351"/>
        <end position="393"/>
    </location>
</feature>
<dbReference type="RefSeq" id="WP_115083979.1">
    <property type="nucleotide sequence ID" value="NZ_UGTP01000002.1"/>
</dbReference>
<feature type="transmembrane region" description="Helical" evidence="5">
    <location>
        <begin position="316"/>
        <end position="334"/>
    </location>
</feature>
<feature type="region of interest" description="Disordered" evidence="4">
    <location>
        <begin position="140"/>
        <end position="233"/>
    </location>
</feature>
<feature type="compositionally biased region" description="Polar residues" evidence="4">
    <location>
        <begin position="367"/>
        <end position="392"/>
    </location>
</feature>
<organism evidence="6 7">
    <name type="scientific">Prevotella pallens</name>
    <dbReference type="NCBI Taxonomy" id="60133"/>
    <lineage>
        <taxon>Bacteria</taxon>
        <taxon>Pseudomonadati</taxon>
        <taxon>Bacteroidota</taxon>
        <taxon>Bacteroidia</taxon>
        <taxon>Bacteroidales</taxon>
        <taxon>Prevotellaceae</taxon>
        <taxon>Prevotella</taxon>
    </lineage>
</organism>
<evidence type="ECO:0000256" key="1">
    <source>
        <dbReference type="ARBA" id="ARBA00010529"/>
    </source>
</evidence>
<evidence type="ECO:0000313" key="6">
    <source>
        <dbReference type="EMBL" id="SUC37552.1"/>
    </source>
</evidence>
<evidence type="ECO:0000256" key="3">
    <source>
        <dbReference type="RuleBase" id="RU003939"/>
    </source>
</evidence>
<name>A0A379G9I8_9BACT</name>
<dbReference type="PANTHER" id="PTHR33175:SF2">
    <property type="entry name" value="INTEGRATION HOST FACTOR SUBUNIT ALPHA"/>
    <property type="match status" value="1"/>
</dbReference>
<keyword evidence="5" id="KW-0812">Transmembrane</keyword>
<dbReference type="Gene3D" id="4.10.520.10">
    <property type="entry name" value="IHF-like DNA-binding proteins"/>
    <property type="match status" value="1"/>
</dbReference>
<dbReference type="CDD" id="cd13832">
    <property type="entry name" value="IHF"/>
    <property type="match status" value="1"/>
</dbReference>
<keyword evidence="2" id="KW-0238">DNA-binding</keyword>
<comment type="similarity">
    <text evidence="1 3">Belongs to the bacterial histone-like protein family.</text>
</comment>
<evidence type="ECO:0000256" key="5">
    <source>
        <dbReference type="SAM" id="Phobius"/>
    </source>
</evidence>
<proteinExistence type="inferred from homology"/>
<evidence type="ECO:0000256" key="4">
    <source>
        <dbReference type="SAM" id="MobiDB-lite"/>
    </source>
</evidence>
<evidence type="ECO:0000256" key="2">
    <source>
        <dbReference type="ARBA" id="ARBA00023125"/>
    </source>
</evidence>
<dbReference type="GeneID" id="78571681"/>
<evidence type="ECO:0000313" key="7">
    <source>
        <dbReference type="Proteomes" id="UP000254235"/>
    </source>
</evidence>
<dbReference type="EMBL" id="UGTP01000002">
    <property type="protein sequence ID" value="SUC37552.1"/>
    <property type="molecule type" value="Genomic_DNA"/>
</dbReference>